<reference evidence="11" key="2">
    <citation type="journal article" date="2021" name="PeerJ">
        <title>Extensive microbial diversity within the chicken gut microbiome revealed by metagenomics and culture.</title>
        <authorList>
            <person name="Gilroy R."/>
            <person name="Ravi A."/>
            <person name="Getino M."/>
            <person name="Pursley I."/>
            <person name="Horton D.L."/>
            <person name="Alikhan N.F."/>
            <person name="Baker D."/>
            <person name="Gharbi K."/>
            <person name="Hall N."/>
            <person name="Watson M."/>
            <person name="Adriaenssens E.M."/>
            <person name="Foster-Nyarko E."/>
            <person name="Jarju S."/>
            <person name="Secka A."/>
            <person name="Antonio M."/>
            <person name="Oren A."/>
            <person name="Chaudhuri R.R."/>
            <person name="La Ragione R."/>
            <person name="Hildebrand F."/>
            <person name="Pallen M.J."/>
        </authorList>
    </citation>
    <scope>NUCLEOTIDE SEQUENCE</scope>
    <source>
        <strain evidence="11">ChiGjej1B1-22543</strain>
    </source>
</reference>
<evidence type="ECO:0000256" key="1">
    <source>
        <dbReference type="ARBA" id="ARBA00001947"/>
    </source>
</evidence>
<evidence type="ECO:0000256" key="6">
    <source>
        <dbReference type="ARBA" id="ARBA00022801"/>
    </source>
</evidence>
<sequence length="426" mass="45944">MKLSESASFVFEMLGSSASYFQNASLIAKALGDHGLKEQRLSEIGGEGFISRDASAVAAYRIPKGLRGKPRFAVYAAHLDSPCLKVKPDPVAFSKNLALLATEPYGGLIYSSFLDVPLYLSGRVYTLGHGRVMGHLLDLTSPIAFIPRLAIHFDRGVNESGSLNAAKDLNAVISLQNGPQRFDFYRYILNMFPGEDMLISHDLFLMPKGAPTVLGARGEFFLSPRIDDLSCAYSGLYGFLHSEQPDDTIAVYCAFSSEEVGSSTYVGAGGALLRDLLSKIAAKCGFDLEEALERSLLVSADCAHAGHPNHPEIEDPSSQVRMGRGIVFKHSARMAYTTNASTEAMGKFICLKNHIQYQDFSNRSDLRGGSTLGAISNGVVSMPSLDIGIAQLAMHSGFEEAAISDLDDLCKFAGAFFSTSFGEGDR</sequence>
<gene>
    <name evidence="11" type="ORF">IAC52_01365</name>
</gene>
<comment type="cofactor">
    <cofactor evidence="1 10">
        <name>Zn(2+)</name>
        <dbReference type="ChEBI" id="CHEBI:29105"/>
    </cofactor>
</comment>
<dbReference type="Gene3D" id="3.40.630.10">
    <property type="entry name" value="Zn peptidases"/>
    <property type="match status" value="1"/>
</dbReference>
<dbReference type="NCBIfam" id="NF002759">
    <property type="entry name" value="PRK02813.1"/>
    <property type="match status" value="1"/>
</dbReference>
<dbReference type="GO" id="GO:0008237">
    <property type="term" value="F:metallopeptidase activity"/>
    <property type="evidence" value="ECO:0007669"/>
    <property type="project" value="UniProtKB-KW"/>
</dbReference>
<keyword evidence="7 9" id="KW-0862">Zinc</keyword>
<evidence type="ECO:0000256" key="8">
    <source>
        <dbReference type="ARBA" id="ARBA00023049"/>
    </source>
</evidence>
<keyword evidence="8 9" id="KW-0482">Metalloprotease</keyword>
<dbReference type="Proteomes" id="UP000824070">
    <property type="component" value="Unassembled WGS sequence"/>
</dbReference>
<dbReference type="InterPro" id="IPR023358">
    <property type="entry name" value="Peptidase_M18_dom2"/>
</dbReference>
<evidence type="ECO:0000256" key="4">
    <source>
        <dbReference type="ARBA" id="ARBA00022670"/>
    </source>
</evidence>
<dbReference type="SUPFAM" id="SSF53187">
    <property type="entry name" value="Zn-dependent exopeptidases"/>
    <property type="match status" value="1"/>
</dbReference>
<evidence type="ECO:0000256" key="3">
    <source>
        <dbReference type="ARBA" id="ARBA00022438"/>
    </source>
</evidence>
<dbReference type="GO" id="GO:0008270">
    <property type="term" value="F:zinc ion binding"/>
    <property type="evidence" value="ECO:0007669"/>
    <property type="project" value="InterPro"/>
</dbReference>
<dbReference type="SUPFAM" id="SSF101821">
    <property type="entry name" value="Aminopeptidase/glucanase lid domain"/>
    <property type="match status" value="1"/>
</dbReference>
<dbReference type="InterPro" id="IPR001948">
    <property type="entry name" value="Peptidase_M18"/>
</dbReference>
<evidence type="ECO:0000256" key="5">
    <source>
        <dbReference type="ARBA" id="ARBA00022723"/>
    </source>
</evidence>
<dbReference type="GO" id="GO:0004177">
    <property type="term" value="F:aminopeptidase activity"/>
    <property type="evidence" value="ECO:0007669"/>
    <property type="project" value="UniProtKB-KW"/>
</dbReference>
<name>A0A9D1LN55_9FIRM</name>
<keyword evidence="4 9" id="KW-0645">Protease</keyword>
<keyword evidence="6 9" id="KW-0378">Hydrolase</keyword>
<evidence type="ECO:0000313" key="12">
    <source>
        <dbReference type="Proteomes" id="UP000824070"/>
    </source>
</evidence>
<comment type="similarity">
    <text evidence="2 9">Belongs to the peptidase M18 family.</text>
</comment>
<evidence type="ECO:0000256" key="7">
    <source>
        <dbReference type="ARBA" id="ARBA00022833"/>
    </source>
</evidence>
<dbReference type="PRINTS" id="PR00932">
    <property type="entry name" value="AMINO1PTASE"/>
</dbReference>
<dbReference type="EC" id="3.4.11.-" evidence="10"/>
<dbReference type="GO" id="GO:0006508">
    <property type="term" value="P:proteolysis"/>
    <property type="evidence" value="ECO:0007669"/>
    <property type="project" value="UniProtKB-KW"/>
</dbReference>
<evidence type="ECO:0000256" key="10">
    <source>
        <dbReference type="RuleBase" id="RU004387"/>
    </source>
</evidence>
<protein>
    <recommendedName>
        <fullName evidence="10">M18 family aminopeptidase</fullName>
        <ecNumber evidence="10">3.4.11.-</ecNumber>
    </recommendedName>
</protein>
<organism evidence="11 12">
    <name type="scientific">Candidatus Alloenteromonas pullicola</name>
    <dbReference type="NCBI Taxonomy" id="2840784"/>
    <lineage>
        <taxon>Bacteria</taxon>
        <taxon>Bacillati</taxon>
        <taxon>Bacillota</taxon>
        <taxon>Bacillota incertae sedis</taxon>
        <taxon>Candidatus Alloenteromonas</taxon>
    </lineage>
</organism>
<evidence type="ECO:0000256" key="9">
    <source>
        <dbReference type="RuleBase" id="RU004386"/>
    </source>
</evidence>
<dbReference type="AlphaFoldDB" id="A0A9D1LN55"/>
<dbReference type="GO" id="GO:0005737">
    <property type="term" value="C:cytoplasm"/>
    <property type="evidence" value="ECO:0007669"/>
    <property type="project" value="UniProtKB-ARBA"/>
</dbReference>
<dbReference type="Gene3D" id="2.30.250.10">
    <property type="entry name" value="Aminopeptidase i, Domain 2"/>
    <property type="match status" value="1"/>
</dbReference>
<comment type="caution">
    <text evidence="11">The sequence shown here is derived from an EMBL/GenBank/DDBJ whole genome shotgun (WGS) entry which is preliminary data.</text>
</comment>
<dbReference type="PANTHER" id="PTHR28570">
    <property type="entry name" value="ASPARTYL AMINOPEPTIDASE"/>
    <property type="match status" value="1"/>
</dbReference>
<evidence type="ECO:0000313" key="11">
    <source>
        <dbReference type="EMBL" id="HIU44928.1"/>
    </source>
</evidence>
<proteinExistence type="inferred from homology"/>
<keyword evidence="3 9" id="KW-0031">Aminopeptidase</keyword>
<evidence type="ECO:0000256" key="2">
    <source>
        <dbReference type="ARBA" id="ARBA00008290"/>
    </source>
</evidence>
<accession>A0A9D1LN55</accession>
<dbReference type="EMBL" id="DVMV01000010">
    <property type="protein sequence ID" value="HIU44928.1"/>
    <property type="molecule type" value="Genomic_DNA"/>
</dbReference>
<keyword evidence="5 9" id="KW-0479">Metal-binding</keyword>
<dbReference type="PANTHER" id="PTHR28570:SF3">
    <property type="entry name" value="ASPARTYL AMINOPEPTIDASE"/>
    <property type="match status" value="1"/>
</dbReference>
<reference evidence="11" key="1">
    <citation type="submission" date="2020-10" db="EMBL/GenBank/DDBJ databases">
        <authorList>
            <person name="Gilroy R."/>
        </authorList>
    </citation>
    <scope>NUCLEOTIDE SEQUENCE</scope>
    <source>
        <strain evidence="11">ChiGjej1B1-22543</strain>
    </source>
</reference>
<dbReference type="Pfam" id="PF02127">
    <property type="entry name" value="Peptidase_M18"/>
    <property type="match status" value="1"/>
</dbReference>